<dbReference type="GeneTree" id="ENSGT00940000157189"/>
<evidence type="ECO:0000259" key="12">
    <source>
        <dbReference type="PROSITE" id="PS50011"/>
    </source>
</evidence>
<dbReference type="InterPro" id="IPR011009">
    <property type="entry name" value="Kinase-like_dom_sf"/>
</dbReference>
<evidence type="ECO:0000256" key="10">
    <source>
        <dbReference type="SAM" id="MobiDB-lite"/>
    </source>
</evidence>
<dbReference type="SUPFAM" id="SSF56112">
    <property type="entry name" value="Protein kinase-like (PK-like)"/>
    <property type="match status" value="1"/>
</dbReference>
<dbReference type="GO" id="GO:0004674">
    <property type="term" value="F:protein serine/threonine kinase activity"/>
    <property type="evidence" value="ECO:0007669"/>
    <property type="project" value="UniProtKB-KW"/>
</dbReference>
<dbReference type="AlphaFoldDB" id="A0A8C8TWD5"/>
<evidence type="ECO:0000256" key="2">
    <source>
        <dbReference type="ARBA" id="ARBA00012513"/>
    </source>
</evidence>
<accession>A0A8C8TWD5</accession>
<evidence type="ECO:0000313" key="15">
    <source>
        <dbReference type="Proteomes" id="UP000694547"/>
    </source>
</evidence>
<dbReference type="FunFam" id="1.10.510.10:FF:000512">
    <property type="entry name" value="AKT serine/threonine kinase 1"/>
    <property type="match status" value="1"/>
</dbReference>
<evidence type="ECO:0000256" key="5">
    <source>
        <dbReference type="ARBA" id="ARBA00022679"/>
    </source>
</evidence>
<dbReference type="SMART" id="SM00233">
    <property type="entry name" value="PH"/>
    <property type="match status" value="1"/>
</dbReference>
<evidence type="ECO:0000256" key="9">
    <source>
        <dbReference type="PROSITE-ProRule" id="PRU10141"/>
    </source>
</evidence>
<dbReference type="Gene3D" id="3.30.200.20">
    <property type="entry name" value="Phosphorylase Kinase, domain 1"/>
    <property type="match status" value="2"/>
</dbReference>
<organism evidence="14 15">
    <name type="scientific">Peromyscus maniculatus bairdii</name>
    <name type="common">Prairie deer mouse</name>
    <dbReference type="NCBI Taxonomy" id="230844"/>
    <lineage>
        <taxon>Eukaryota</taxon>
        <taxon>Metazoa</taxon>
        <taxon>Chordata</taxon>
        <taxon>Craniata</taxon>
        <taxon>Vertebrata</taxon>
        <taxon>Euteleostomi</taxon>
        <taxon>Mammalia</taxon>
        <taxon>Eutheria</taxon>
        <taxon>Euarchontoglires</taxon>
        <taxon>Glires</taxon>
        <taxon>Rodentia</taxon>
        <taxon>Myomorpha</taxon>
        <taxon>Muroidea</taxon>
        <taxon>Cricetidae</taxon>
        <taxon>Neotominae</taxon>
        <taxon>Peromyscus</taxon>
    </lineage>
</organism>
<dbReference type="PANTHER" id="PTHR24351">
    <property type="entry name" value="RIBOSOMAL PROTEIN S6 KINASE"/>
    <property type="match status" value="1"/>
</dbReference>
<evidence type="ECO:0000259" key="13">
    <source>
        <dbReference type="PROSITE" id="PS51285"/>
    </source>
</evidence>
<evidence type="ECO:0000256" key="3">
    <source>
        <dbReference type="ARBA" id="ARBA00022527"/>
    </source>
</evidence>
<reference evidence="14 15" key="1">
    <citation type="submission" date="2018-10" db="EMBL/GenBank/DDBJ databases">
        <title>Improved assembly of the deer mouse Peromyscus maniculatus genome.</title>
        <authorList>
            <person name="Lassance J.-M."/>
            <person name="Hoekstra H.E."/>
        </authorList>
    </citation>
    <scope>NUCLEOTIDE SEQUENCE [LARGE SCALE GENOMIC DNA]</scope>
</reference>
<keyword evidence="15" id="KW-1185">Reference proteome</keyword>
<dbReference type="SMART" id="SM00133">
    <property type="entry name" value="S_TK_X"/>
    <property type="match status" value="1"/>
</dbReference>
<dbReference type="PROSITE" id="PS50003">
    <property type="entry name" value="PH_DOMAIN"/>
    <property type="match status" value="1"/>
</dbReference>
<keyword evidence="3" id="KW-0723">Serine/threonine-protein kinase</keyword>
<name>A0A8C8TWD5_PERMB</name>
<proteinExistence type="inferred from homology"/>
<keyword evidence="7" id="KW-0418">Kinase</keyword>
<dbReference type="PROSITE" id="PS51285">
    <property type="entry name" value="AGC_KINASE_CTER"/>
    <property type="match status" value="1"/>
</dbReference>
<sequence length="438" mass="50998">MNEVSVIKEGWLHKRGEYIKTWRPRYFLLKSDGSFIGYKERPEAPDQTLPPLNNFSVAECQLMKTERPRPNTFVIRCLQWTTVIERTFHVDSPDEREEWMRAIQMVANSLKQRGPGEDAMDYKCGSPSDSSTPEMMEVAVNKARAKVTMNDFDYLKLLGKGTFGKVILVREKATGRYYAMKILRKEVIIAKDEVAHTVTESRVLQNTRHPFLTALKYAFQTHDRLCFVMEYANGGELFFHLSRERVFTEDRARFYGAEIVSALEYLHSRDVVYRDIKVLEDNDYGRAVDWWGLGVVMYEMMCGRLPFYNQDHERLFELILMEEIRFPRTLGPEAKSLLAGLLKKDPKQRLGGGPSDAKEVMEHRFFLSINWQDVVQRKLLPPFKPQVTSEVDTRYFDDEFTAQSITITPPDRYDSLGSLELDQQTHFPQFSYSASIRE</sequence>
<gene>
    <name evidence="14" type="primary">Akt2</name>
</gene>
<dbReference type="InterPro" id="IPR000719">
    <property type="entry name" value="Prot_kinase_dom"/>
</dbReference>
<dbReference type="PROSITE" id="PS00107">
    <property type="entry name" value="PROTEIN_KINASE_ATP"/>
    <property type="match status" value="1"/>
</dbReference>
<dbReference type="Ensembl" id="ENSPEMT00000022034.2">
    <property type="protein sequence ID" value="ENSPEMP00000017710.1"/>
    <property type="gene ID" value="ENSPEMG00000016526.2"/>
</dbReference>
<evidence type="ECO:0000256" key="1">
    <source>
        <dbReference type="ARBA" id="ARBA00006935"/>
    </source>
</evidence>
<dbReference type="InterPro" id="IPR000961">
    <property type="entry name" value="AGC-kinase_C"/>
</dbReference>
<keyword evidence="5" id="KW-0808">Transferase</keyword>
<dbReference type="Pfam" id="PF00169">
    <property type="entry name" value="PH"/>
    <property type="match status" value="1"/>
</dbReference>
<reference evidence="14" key="3">
    <citation type="submission" date="2025-09" db="UniProtKB">
        <authorList>
            <consortium name="Ensembl"/>
        </authorList>
    </citation>
    <scope>IDENTIFICATION</scope>
</reference>
<evidence type="ECO:0000259" key="11">
    <source>
        <dbReference type="PROSITE" id="PS50003"/>
    </source>
</evidence>
<dbReference type="InterPro" id="IPR039026">
    <property type="entry name" value="PH_PKB"/>
</dbReference>
<feature type="region of interest" description="Disordered" evidence="10">
    <location>
        <begin position="114"/>
        <end position="133"/>
    </location>
</feature>
<feature type="domain" description="PH" evidence="11">
    <location>
        <begin position="5"/>
        <end position="108"/>
    </location>
</feature>
<feature type="binding site" evidence="9">
    <location>
        <position position="191"/>
    </location>
    <ligand>
        <name>ATP</name>
        <dbReference type="ChEBI" id="CHEBI:30616"/>
    </ligand>
</feature>
<dbReference type="Pfam" id="PF00069">
    <property type="entry name" value="Pkinase"/>
    <property type="match status" value="2"/>
</dbReference>
<dbReference type="InterPro" id="IPR017892">
    <property type="entry name" value="Pkinase_C"/>
</dbReference>
<evidence type="ECO:0000256" key="6">
    <source>
        <dbReference type="ARBA" id="ARBA00022741"/>
    </source>
</evidence>
<dbReference type="Proteomes" id="UP000694547">
    <property type="component" value="Chromosome 1"/>
</dbReference>
<keyword evidence="6 9" id="KW-0547">Nucleotide-binding</keyword>
<dbReference type="Gene3D" id="2.30.29.30">
    <property type="entry name" value="Pleckstrin-homology domain (PH domain)/Phosphotyrosine-binding domain (PTB)"/>
    <property type="match status" value="1"/>
</dbReference>
<dbReference type="Pfam" id="PF00433">
    <property type="entry name" value="Pkinase_C"/>
    <property type="match status" value="1"/>
</dbReference>
<reference evidence="14" key="2">
    <citation type="submission" date="2025-08" db="UniProtKB">
        <authorList>
            <consortium name="Ensembl"/>
        </authorList>
    </citation>
    <scope>IDENTIFICATION</scope>
</reference>
<evidence type="ECO:0000256" key="8">
    <source>
        <dbReference type="ARBA" id="ARBA00022840"/>
    </source>
</evidence>
<dbReference type="EC" id="2.7.11.1" evidence="2"/>
<dbReference type="GO" id="GO:0005524">
    <property type="term" value="F:ATP binding"/>
    <property type="evidence" value="ECO:0007669"/>
    <property type="project" value="UniProtKB-UniRule"/>
</dbReference>
<dbReference type="Gene3D" id="1.10.510.10">
    <property type="entry name" value="Transferase(Phosphotransferase) domain 1"/>
    <property type="match status" value="2"/>
</dbReference>
<dbReference type="SUPFAM" id="SSF50729">
    <property type="entry name" value="PH domain-like"/>
    <property type="match status" value="1"/>
</dbReference>
<comment type="similarity">
    <text evidence="1">Belongs to the protein kinase superfamily. AGC Ser/Thr protein kinase family. RAC subfamily.</text>
</comment>
<evidence type="ECO:0000313" key="14">
    <source>
        <dbReference type="Ensembl" id="ENSPEMP00000017710.1"/>
    </source>
</evidence>
<feature type="domain" description="AGC-kinase C-terminal" evidence="13">
    <location>
        <begin position="367"/>
        <end position="438"/>
    </location>
</feature>
<evidence type="ECO:0000256" key="4">
    <source>
        <dbReference type="ARBA" id="ARBA00022553"/>
    </source>
</evidence>
<dbReference type="InterPro" id="IPR017441">
    <property type="entry name" value="Protein_kinase_ATP_BS"/>
</dbReference>
<dbReference type="InterPro" id="IPR011993">
    <property type="entry name" value="PH-like_dom_sf"/>
</dbReference>
<dbReference type="FunFam" id="2.30.29.30:FF:000027">
    <property type="entry name" value="Non-specific serine/threonine protein kinase"/>
    <property type="match status" value="1"/>
</dbReference>
<keyword evidence="8 9" id="KW-0067">ATP-binding</keyword>
<dbReference type="PROSITE" id="PS50011">
    <property type="entry name" value="PROTEIN_KINASE_DOM"/>
    <property type="match status" value="1"/>
</dbReference>
<dbReference type="CDD" id="cd01241">
    <property type="entry name" value="PH_PKB"/>
    <property type="match status" value="1"/>
</dbReference>
<dbReference type="FunFam" id="3.30.200.20:FF:000838">
    <property type="entry name" value="Non-specific serine/threonine protein kinase"/>
    <property type="match status" value="1"/>
</dbReference>
<feature type="domain" description="Protein kinase" evidence="12">
    <location>
        <begin position="152"/>
        <end position="366"/>
    </location>
</feature>
<dbReference type="InterPro" id="IPR001849">
    <property type="entry name" value="PH_domain"/>
</dbReference>
<keyword evidence="4" id="KW-0597">Phosphoprotein</keyword>
<evidence type="ECO:0000256" key="7">
    <source>
        <dbReference type="ARBA" id="ARBA00022777"/>
    </source>
</evidence>
<protein>
    <recommendedName>
        <fullName evidence="2">non-specific serine/threonine protein kinase</fullName>
        <ecNumber evidence="2">2.7.11.1</ecNumber>
    </recommendedName>
</protein>